<evidence type="ECO:0000256" key="1">
    <source>
        <dbReference type="SAM" id="SignalP"/>
    </source>
</evidence>
<gene>
    <name evidence="2" type="ORF">IV01_25185</name>
</gene>
<keyword evidence="3" id="KW-1185">Reference proteome</keyword>
<evidence type="ECO:0000313" key="3">
    <source>
        <dbReference type="Proteomes" id="UP000028631"/>
    </source>
</evidence>
<dbReference type="AlphaFoldDB" id="A0A085V5A3"/>
<protein>
    <recommendedName>
        <fullName evidence="4">Transcriptional regulator</fullName>
    </recommendedName>
</protein>
<organism evidence="2 3">
    <name type="scientific">Pseudomonas syringae</name>
    <dbReference type="NCBI Taxonomy" id="317"/>
    <lineage>
        <taxon>Bacteria</taxon>
        <taxon>Pseudomonadati</taxon>
        <taxon>Pseudomonadota</taxon>
        <taxon>Gammaproteobacteria</taxon>
        <taxon>Pseudomonadales</taxon>
        <taxon>Pseudomonadaceae</taxon>
        <taxon>Pseudomonas</taxon>
    </lineage>
</organism>
<accession>A0A085V5A3</accession>
<name>A0A085V5A3_PSESX</name>
<dbReference type="RefSeq" id="WP_032631744.1">
    <property type="nucleotide sequence ID" value="NZ_JPQU01000100.1"/>
</dbReference>
<keyword evidence="1" id="KW-0732">Signal</keyword>
<comment type="caution">
    <text evidence="2">The sequence shown here is derived from an EMBL/GenBank/DDBJ whole genome shotgun (WGS) entry which is preliminary data.</text>
</comment>
<sequence length="186" mass="20841">MLKIILLSLSLTSMPTLANDNMNTNTDPEPFKETLQKELTNRATARYAIAAITEQSLAPAPRLFWDSYARLEILNQDRYAAVAAELQLEPGTLSAWLKGRSAAIYFRFAPQRMINTMAQATRTYYQQLVTASDKVVARHAVFYQYVLDQEKAQVEAFSLAAAGNYGDASKHLDAFIQAHQPQPQPQ</sequence>
<feature type="chain" id="PRO_5001798475" description="Transcriptional regulator" evidence="1">
    <location>
        <begin position="19"/>
        <end position="186"/>
    </location>
</feature>
<evidence type="ECO:0008006" key="4">
    <source>
        <dbReference type="Google" id="ProtNLM"/>
    </source>
</evidence>
<feature type="signal peptide" evidence="1">
    <location>
        <begin position="1"/>
        <end position="18"/>
    </location>
</feature>
<dbReference type="PATRIC" id="fig|317.175.peg.5246"/>
<dbReference type="EMBL" id="JPQU01000100">
    <property type="protein sequence ID" value="KFE50616.1"/>
    <property type="molecule type" value="Genomic_DNA"/>
</dbReference>
<dbReference type="Proteomes" id="UP000028631">
    <property type="component" value="Unassembled WGS sequence"/>
</dbReference>
<evidence type="ECO:0000313" key="2">
    <source>
        <dbReference type="EMBL" id="KFE50616.1"/>
    </source>
</evidence>
<dbReference type="OrthoDB" id="7016497at2"/>
<proteinExistence type="predicted"/>
<reference evidence="2 3" key="1">
    <citation type="submission" date="2014-07" db="EMBL/GenBank/DDBJ databases">
        <title>Draft Genome Sequences of Environmental Pseudomonas syringae strains.</title>
        <authorList>
            <person name="Baltrus D.A."/>
            <person name="Berge O."/>
            <person name="Morris C."/>
        </authorList>
    </citation>
    <scope>NUCLEOTIDE SEQUENCE [LARGE SCALE GENOMIC DNA]</scope>
    <source>
        <strain evidence="2 3">GAW0119</strain>
    </source>
</reference>